<accession>A0A1J9P5U4</accession>
<sequence length="488" mass="52606">MPLLENPSLGHRVHRQRGNKVLLSIFKTLSKHFTNSVADNANDHSGSAYISLHAPNTSSRPIVEAHVAHSIAEQTPITQNEPQKCTIPASKRPRFLSHDTSGEEHSMLLTSADGSQPSADDNSSEQSTEESSASTATDPTEDGNLIVQNQQTDTTGEPAISLSQKTYPLHGSRTQATSPAPSHSSLFHDESVYSAYNRQQPSEEPRQSISSAMGFNQDEAAASNDSTPSTELVACIARERATSGTVAFGQQQNEGGTGQSQNCSGHVGQIFAYDRGNFEYQATAGDALPQCASAYPAEDQNLAQVTDDEAAAQASQACEFTSETILSMPFSVEAQQTQNQLPTLAASYASNAGQAYTSHIAIPSAPRPPEQAHMSRKRPCISSHDSTVNELRSADDVTQFHPPEASEIPPSLPTLRSSYTEPSNAMPTRPVPPMEMWADSDDGVLYMDSSNSMPTRPVPPMGVWADSDNGRHLEYSTRTQEPLYSMLQ</sequence>
<dbReference type="VEuPathDB" id="FungiDB:ACJ73_09472"/>
<dbReference type="AlphaFoldDB" id="A0A1J9P5U4"/>
<evidence type="ECO:0000256" key="1">
    <source>
        <dbReference type="SAM" id="MobiDB-lite"/>
    </source>
</evidence>
<evidence type="ECO:0000313" key="2">
    <source>
        <dbReference type="EMBL" id="OJD11768.1"/>
    </source>
</evidence>
<dbReference type="Proteomes" id="UP000242791">
    <property type="component" value="Unassembled WGS sequence"/>
</dbReference>
<protein>
    <submittedName>
        <fullName evidence="2">Uncharacterized protein</fullName>
    </submittedName>
</protein>
<feature type="compositionally biased region" description="Polar residues" evidence="1">
    <location>
        <begin position="414"/>
        <end position="426"/>
    </location>
</feature>
<feature type="region of interest" description="Disordered" evidence="1">
    <location>
        <begin position="73"/>
        <end position="144"/>
    </location>
</feature>
<feature type="compositionally biased region" description="Polar residues" evidence="1">
    <location>
        <begin position="73"/>
        <end position="83"/>
    </location>
</feature>
<comment type="caution">
    <text evidence="2">The sequence shown here is derived from an EMBL/GenBank/DDBJ whole genome shotgun (WGS) entry which is preliminary data.</text>
</comment>
<name>A0A1J9P5U4_9EURO</name>
<keyword evidence="3" id="KW-1185">Reference proteome</keyword>
<organism evidence="2 3">
    <name type="scientific">Blastomyces percursus</name>
    <dbReference type="NCBI Taxonomy" id="1658174"/>
    <lineage>
        <taxon>Eukaryota</taxon>
        <taxon>Fungi</taxon>
        <taxon>Dikarya</taxon>
        <taxon>Ascomycota</taxon>
        <taxon>Pezizomycotina</taxon>
        <taxon>Eurotiomycetes</taxon>
        <taxon>Eurotiomycetidae</taxon>
        <taxon>Onygenales</taxon>
        <taxon>Ajellomycetaceae</taxon>
        <taxon>Blastomyces</taxon>
    </lineage>
</organism>
<reference evidence="2 3" key="1">
    <citation type="submission" date="2015-08" db="EMBL/GenBank/DDBJ databases">
        <title>Emmonsia species relationships and genome sequence.</title>
        <authorList>
            <person name="Cuomo C.A."/>
            <person name="Schwartz I.S."/>
            <person name="Kenyon C."/>
            <person name="De Hoog G.S."/>
            <person name="Govender N.P."/>
            <person name="Botha A."/>
            <person name="Moreno L."/>
            <person name="De Vries M."/>
            <person name="Munoz J.F."/>
            <person name="Stielow J.B."/>
        </authorList>
    </citation>
    <scope>NUCLEOTIDE SEQUENCE [LARGE SCALE GENOMIC DNA]</scope>
    <source>
        <strain evidence="2 3">EI222</strain>
    </source>
</reference>
<gene>
    <name evidence="2" type="ORF">ACJ73_09472</name>
</gene>
<evidence type="ECO:0000313" key="3">
    <source>
        <dbReference type="Proteomes" id="UP000242791"/>
    </source>
</evidence>
<feature type="compositionally biased region" description="Low complexity" evidence="1">
    <location>
        <begin position="120"/>
        <end position="138"/>
    </location>
</feature>
<feature type="compositionally biased region" description="Polar residues" evidence="1">
    <location>
        <begin position="108"/>
        <end position="119"/>
    </location>
</feature>
<dbReference type="EMBL" id="LGTZ01002691">
    <property type="protein sequence ID" value="OJD11768.1"/>
    <property type="molecule type" value="Genomic_DNA"/>
</dbReference>
<feature type="region of interest" description="Disordered" evidence="1">
    <location>
        <begin position="401"/>
        <end position="432"/>
    </location>
</feature>
<proteinExistence type="predicted"/>
<feature type="compositionally biased region" description="Basic and acidic residues" evidence="1">
    <location>
        <begin position="96"/>
        <end position="106"/>
    </location>
</feature>